<evidence type="ECO:0000256" key="2">
    <source>
        <dbReference type="ARBA" id="ARBA00022827"/>
    </source>
</evidence>
<dbReference type="Gene3D" id="3.30.465.10">
    <property type="match status" value="1"/>
</dbReference>
<keyword evidence="1" id="KW-0285">Flavoprotein</keyword>
<evidence type="ECO:0000313" key="5">
    <source>
        <dbReference type="EMBL" id="TMI88064.1"/>
    </source>
</evidence>
<dbReference type="Pfam" id="PF03450">
    <property type="entry name" value="CO_deh_flav_C"/>
    <property type="match status" value="1"/>
</dbReference>
<keyword evidence="2" id="KW-0274">FAD</keyword>
<dbReference type="PROSITE" id="PS51387">
    <property type="entry name" value="FAD_PCMH"/>
    <property type="match status" value="1"/>
</dbReference>
<evidence type="ECO:0000256" key="1">
    <source>
        <dbReference type="ARBA" id="ARBA00022630"/>
    </source>
</evidence>
<gene>
    <name evidence="5" type="ORF">E6H00_13975</name>
</gene>
<dbReference type="InterPro" id="IPR036318">
    <property type="entry name" value="FAD-bd_PCMH-like_sf"/>
</dbReference>
<accession>A0A537JX47</accession>
<name>A0A537JX47_9BACT</name>
<comment type="caution">
    <text evidence="5">The sequence shown here is derived from an EMBL/GenBank/DDBJ whole genome shotgun (WGS) entry which is preliminary data.</text>
</comment>
<protein>
    <submittedName>
        <fullName evidence="5">Xanthine dehydrogenase family protein subunit M</fullName>
    </submittedName>
</protein>
<dbReference type="InterPro" id="IPR016166">
    <property type="entry name" value="FAD-bd_PCMH"/>
</dbReference>
<dbReference type="Gene3D" id="3.30.43.10">
    <property type="entry name" value="Uridine Diphospho-n-acetylenolpyruvylglucosamine Reductase, domain 2"/>
    <property type="match status" value="1"/>
</dbReference>
<dbReference type="Proteomes" id="UP000318509">
    <property type="component" value="Unassembled WGS sequence"/>
</dbReference>
<proteinExistence type="predicted"/>
<dbReference type="SUPFAM" id="SSF55447">
    <property type="entry name" value="CO dehydrogenase flavoprotein C-terminal domain-like"/>
    <property type="match status" value="1"/>
</dbReference>
<feature type="domain" description="FAD-binding PCMH-type" evidence="4">
    <location>
        <begin position="1"/>
        <end position="168"/>
    </location>
</feature>
<dbReference type="PANTHER" id="PTHR42659">
    <property type="entry name" value="XANTHINE DEHYDROGENASE SUBUNIT C-RELATED"/>
    <property type="match status" value="1"/>
</dbReference>
<evidence type="ECO:0000256" key="3">
    <source>
        <dbReference type="ARBA" id="ARBA00023002"/>
    </source>
</evidence>
<dbReference type="InterPro" id="IPR005107">
    <property type="entry name" value="CO_DH_flav_C"/>
</dbReference>
<dbReference type="GO" id="GO:0071949">
    <property type="term" value="F:FAD binding"/>
    <property type="evidence" value="ECO:0007669"/>
    <property type="project" value="InterPro"/>
</dbReference>
<dbReference type="SUPFAM" id="SSF56176">
    <property type="entry name" value="FAD-binding/transporter-associated domain-like"/>
    <property type="match status" value="1"/>
</dbReference>
<sequence>MDVLLPRTLAEALDVKAAHPDVVPIAGGTDLMVDLNFDRRRPGSLMDISRLPELAVWRREDGHLFLGAGLTYTRIIGDLAAFGPLVDACRTVGSPQIRNRGTVGGNLGTASPAGDALPVLAAYDADVVLISAAGTRILPWGEFLIGPKRSALRPDELVLGARWRIVRGPGSFSKVGPRNAMVIAVASLCLVVDEDRREVRAALGSVGPTILRARAAEQEIARALESAGVWDDPAAAVPREAVERFQSAVAAAARPIDDVRGSAAYRRHACGVLARRALSWALQDRRTAAGAPPAR</sequence>
<evidence type="ECO:0000259" key="4">
    <source>
        <dbReference type="PROSITE" id="PS51387"/>
    </source>
</evidence>
<dbReference type="Gene3D" id="3.30.390.50">
    <property type="entry name" value="CO dehydrogenase flavoprotein, C-terminal domain"/>
    <property type="match status" value="1"/>
</dbReference>
<reference evidence="5 6" key="1">
    <citation type="journal article" date="2019" name="Nat. Microbiol.">
        <title>Mediterranean grassland soil C-N compound turnover is dependent on rainfall and depth, and is mediated by genomically divergent microorganisms.</title>
        <authorList>
            <person name="Diamond S."/>
            <person name="Andeer P.F."/>
            <person name="Li Z."/>
            <person name="Crits-Christoph A."/>
            <person name="Burstein D."/>
            <person name="Anantharaman K."/>
            <person name="Lane K.R."/>
            <person name="Thomas B.C."/>
            <person name="Pan C."/>
            <person name="Northen T.R."/>
            <person name="Banfield J.F."/>
        </authorList>
    </citation>
    <scope>NUCLEOTIDE SEQUENCE [LARGE SCALE GENOMIC DNA]</scope>
    <source>
        <strain evidence="5">NP_3</strain>
    </source>
</reference>
<dbReference type="EMBL" id="VBAK01000146">
    <property type="protein sequence ID" value="TMI88064.1"/>
    <property type="molecule type" value="Genomic_DNA"/>
</dbReference>
<dbReference type="AlphaFoldDB" id="A0A537JX47"/>
<dbReference type="InterPro" id="IPR016167">
    <property type="entry name" value="FAD-bd_PCMH_sub1"/>
</dbReference>
<dbReference type="Pfam" id="PF00941">
    <property type="entry name" value="FAD_binding_5"/>
    <property type="match status" value="1"/>
</dbReference>
<dbReference type="SMART" id="SM01092">
    <property type="entry name" value="CO_deh_flav_C"/>
    <property type="match status" value="1"/>
</dbReference>
<keyword evidence="3" id="KW-0560">Oxidoreductase</keyword>
<dbReference type="InterPro" id="IPR051312">
    <property type="entry name" value="Diverse_Substr_Oxidored"/>
</dbReference>
<dbReference type="InterPro" id="IPR036683">
    <property type="entry name" value="CO_DH_flav_C_dom_sf"/>
</dbReference>
<dbReference type="GO" id="GO:0016491">
    <property type="term" value="F:oxidoreductase activity"/>
    <property type="evidence" value="ECO:0007669"/>
    <property type="project" value="UniProtKB-KW"/>
</dbReference>
<dbReference type="InterPro" id="IPR016169">
    <property type="entry name" value="FAD-bd_PCMH_sub2"/>
</dbReference>
<organism evidence="5 6">
    <name type="scientific">Candidatus Segetimicrobium genomatis</name>
    <dbReference type="NCBI Taxonomy" id="2569760"/>
    <lineage>
        <taxon>Bacteria</taxon>
        <taxon>Bacillati</taxon>
        <taxon>Candidatus Sysuimicrobiota</taxon>
        <taxon>Candidatus Sysuimicrobiia</taxon>
        <taxon>Candidatus Sysuimicrobiales</taxon>
        <taxon>Candidatus Segetimicrobiaceae</taxon>
        <taxon>Candidatus Segetimicrobium</taxon>
    </lineage>
</organism>
<dbReference type="InterPro" id="IPR002346">
    <property type="entry name" value="Mopterin_DH_FAD-bd"/>
</dbReference>
<dbReference type="PANTHER" id="PTHR42659:SF2">
    <property type="entry name" value="XANTHINE DEHYDROGENASE SUBUNIT C-RELATED"/>
    <property type="match status" value="1"/>
</dbReference>
<evidence type="ECO:0000313" key="6">
    <source>
        <dbReference type="Proteomes" id="UP000318509"/>
    </source>
</evidence>